<gene>
    <name evidence="3" type="ORF">A2478_05470</name>
</gene>
<dbReference type="Gene3D" id="3.40.50.2000">
    <property type="entry name" value="Glycogen Phosphorylase B"/>
    <property type="match status" value="2"/>
</dbReference>
<dbReference type="GO" id="GO:0016757">
    <property type="term" value="F:glycosyltransferase activity"/>
    <property type="evidence" value="ECO:0007669"/>
    <property type="project" value="InterPro"/>
</dbReference>
<dbReference type="InterPro" id="IPR001296">
    <property type="entry name" value="Glyco_trans_1"/>
</dbReference>
<dbReference type="PANTHER" id="PTHR46401:SF2">
    <property type="entry name" value="GLYCOSYLTRANSFERASE WBBK-RELATED"/>
    <property type="match status" value="1"/>
</dbReference>
<evidence type="ECO:0000256" key="1">
    <source>
        <dbReference type="ARBA" id="ARBA00022679"/>
    </source>
</evidence>
<evidence type="ECO:0000313" key="4">
    <source>
        <dbReference type="Proteomes" id="UP000179001"/>
    </source>
</evidence>
<protein>
    <recommendedName>
        <fullName evidence="2">Glycosyl transferase family 1 domain-containing protein</fullName>
    </recommendedName>
</protein>
<reference evidence="3 4" key="1">
    <citation type="journal article" date="2016" name="Nat. Commun.">
        <title>Thousands of microbial genomes shed light on interconnected biogeochemical processes in an aquifer system.</title>
        <authorList>
            <person name="Anantharaman K."/>
            <person name="Brown C.T."/>
            <person name="Hug L.A."/>
            <person name="Sharon I."/>
            <person name="Castelle C.J."/>
            <person name="Probst A.J."/>
            <person name="Thomas B.C."/>
            <person name="Singh A."/>
            <person name="Wilkins M.J."/>
            <person name="Karaoz U."/>
            <person name="Brodie E.L."/>
            <person name="Williams K.H."/>
            <person name="Hubbard S.S."/>
            <person name="Banfield J.F."/>
        </authorList>
    </citation>
    <scope>NUCLEOTIDE SEQUENCE [LARGE SCALE GENOMIC DNA]</scope>
</reference>
<dbReference type="SUPFAM" id="SSF53756">
    <property type="entry name" value="UDP-Glycosyltransferase/glycogen phosphorylase"/>
    <property type="match status" value="1"/>
</dbReference>
<feature type="domain" description="Glycosyl transferase family 1" evidence="2">
    <location>
        <begin position="192"/>
        <end position="355"/>
    </location>
</feature>
<dbReference type="AlphaFoldDB" id="A0A1F5SZ07"/>
<dbReference type="EMBL" id="MFGJ01000007">
    <property type="protein sequence ID" value="OGF31899.1"/>
    <property type="molecule type" value="Genomic_DNA"/>
</dbReference>
<organism evidence="3 4">
    <name type="scientific">Candidatus Falkowbacteria bacterium RIFOXYC2_FULL_36_12</name>
    <dbReference type="NCBI Taxonomy" id="1798002"/>
    <lineage>
        <taxon>Bacteria</taxon>
        <taxon>Candidatus Falkowiibacteriota</taxon>
    </lineage>
</organism>
<sequence length="377" mass="43913">MKIGIDCRQIYDIEKNIGAGIPRYIFHLVKNILSQDKQSDFVLFFDEKISQQTIDSLKVERNFKIIKVKNQVPFFSAHFFFTLQVWREFLDWTIFPSGSMPFFYLGKSLLIIHDLIIYTQPHWFPNKQWFSKLLVVPASVTKASKIVTISEATKKTLLYLFKFRQDKDIRVIYSGITPTRDYGQLAVEEVMKEHRITKPFLLFVGTIEPRKNLNCLINAFYQYKKETKTEIELIIAGAKGWKYKNFFNRLNEKNQLLGTEAIRYIGKVSDKERNILMQKAECFVFPSYFEGFGLPVLEAMINSCPVITSNTGATGEIITDQAIKIDPKDSIELYLAIKKILQDKKLREDLIEKGSQYAKTFTWDKTADQILEFIKIP</sequence>
<dbReference type="Proteomes" id="UP000179001">
    <property type="component" value="Unassembled WGS sequence"/>
</dbReference>
<dbReference type="FunFam" id="3.40.50.2000:FF:000119">
    <property type="entry name" value="Glycosyl transferase group 1"/>
    <property type="match status" value="1"/>
</dbReference>
<dbReference type="STRING" id="1798002.A2478_05470"/>
<keyword evidence="1" id="KW-0808">Transferase</keyword>
<dbReference type="PANTHER" id="PTHR46401">
    <property type="entry name" value="GLYCOSYLTRANSFERASE WBBK-RELATED"/>
    <property type="match status" value="1"/>
</dbReference>
<dbReference type="Pfam" id="PF00534">
    <property type="entry name" value="Glycos_transf_1"/>
    <property type="match status" value="1"/>
</dbReference>
<comment type="caution">
    <text evidence="3">The sequence shown here is derived from an EMBL/GenBank/DDBJ whole genome shotgun (WGS) entry which is preliminary data.</text>
</comment>
<dbReference type="CDD" id="cd03809">
    <property type="entry name" value="GT4_MtfB-like"/>
    <property type="match status" value="1"/>
</dbReference>
<evidence type="ECO:0000259" key="2">
    <source>
        <dbReference type="Pfam" id="PF00534"/>
    </source>
</evidence>
<name>A0A1F5SZ07_9BACT</name>
<proteinExistence type="predicted"/>
<accession>A0A1F5SZ07</accession>
<evidence type="ECO:0000313" key="3">
    <source>
        <dbReference type="EMBL" id="OGF31899.1"/>
    </source>
</evidence>